<dbReference type="Pfam" id="PF21653">
    <property type="entry name" value="pulA_all-beta"/>
    <property type="match status" value="1"/>
</dbReference>
<dbReference type="InterPro" id="IPR017853">
    <property type="entry name" value="GH"/>
</dbReference>
<dbReference type="InterPro" id="IPR013780">
    <property type="entry name" value="Glyco_hydro_b"/>
</dbReference>
<dbReference type="PANTHER" id="PTHR43002">
    <property type="entry name" value="GLYCOGEN DEBRANCHING ENZYME"/>
    <property type="match status" value="1"/>
</dbReference>
<dbReference type="Proteomes" id="UP000396862">
    <property type="component" value="Unassembled WGS sequence"/>
</dbReference>
<dbReference type="InterPro" id="IPR004193">
    <property type="entry name" value="Glyco_hydro_13_N"/>
</dbReference>
<dbReference type="InterPro" id="IPR006047">
    <property type="entry name" value="GH13_cat_dom"/>
</dbReference>
<dbReference type="Pfam" id="PF02922">
    <property type="entry name" value="CBM_48"/>
    <property type="match status" value="1"/>
</dbReference>
<reference evidence="4 5" key="1">
    <citation type="submission" date="2018-03" db="EMBL/GenBank/DDBJ databases">
        <title>Genomic Encyclopedia of Archaeal and Bacterial Type Strains, Phase II (KMG-II): from individual species to whole genera.</title>
        <authorList>
            <person name="Goeker M."/>
        </authorList>
    </citation>
    <scope>NUCLEOTIDE SEQUENCE [LARGE SCALE GENOMIC DNA]</scope>
    <source>
        <strain evidence="4 5">DSM 27267</strain>
    </source>
</reference>
<dbReference type="GO" id="GO:0004553">
    <property type="term" value="F:hydrolase activity, hydrolyzing O-glycosyl compounds"/>
    <property type="evidence" value="ECO:0007669"/>
    <property type="project" value="InterPro"/>
</dbReference>
<evidence type="ECO:0000313" key="5">
    <source>
        <dbReference type="Proteomes" id="UP000240621"/>
    </source>
</evidence>
<dbReference type="InterPro" id="IPR014756">
    <property type="entry name" value="Ig_E-set"/>
</dbReference>
<dbReference type="InterPro" id="IPR049117">
    <property type="entry name" value="pulA_all-beta"/>
</dbReference>
<dbReference type="CDD" id="cd02860">
    <property type="entry name" value="E_set_Pullulanase"/>
    <property type="match status" value="1"/>
</dbReference>
<dbReference type="Gene3D" id="3.20.20.80">
    <property type="entry name" value="Glycosidases"/>
    <property type="match status" value="1"/>
</dbReference>
<dbReference type="AlphaFoldDB" id="A0A2P8CIA0"/>
<evidence type="ECO:0000256" key="1">
    <source>
        <dbReference type="ARBA" id="ARBA00008061"/>
    </source>
</evidence>
<evidence type="ECO:0000313" key="6">
    <source>
        <dbReference type="Proteomes" id="UP000396862"/>
    </source>
</evidence>
<dbReference type="Gene3D" id="2.60.40.1180">
    <property type="entry name" value="Golgi alpha-mannosidase II"/>
    <property type="match status" value="1"/>
</dbReference>
<name>A0A2P8CIA0_9BACT</name>
<dbReference type="Pfam" id="PF00128">
    <property type="entry name" value="Alpha-amylase"/>
    <property type="match status" value="1"/>
</dbReference>
<organism evidence="4 5">
    <name type="scientific">Prolixibacter denitrificans</name>
    <dbReference type="NCBI Taxonomy" id="1541063"/>
    <lineage>
        <taxon>Bacteria</taxon>
        <taxon>Pseudomonadati</taxon>
        <taxon>Bacteroidota</taxon>
        <taxon>Bacteroidia</taxon>
        <taxon>Marinilabiliales</taxon>
        <taxon>Prolixibacteraceae</taxon>
        <taxon>Prolixibacter</taxon>
    </lineage>
</organism>
<dbReference type="InterPro" id="IPR013783">
    <property type="entry name" value="Ig-like_fold"/>
</dbReference>
<proteinExistence type="inferred from homology"/>
<dbReference type="EMBL" id="PYGC01000002">
    <property type="protein sequence ID" value="PSK84673.1"/>
    <property type="molecule type" value="Genomic_DNA"/>
</dbReference>
<evidence type="ECO:0000313" key="3">
    <source>
        <dbReference type="EMBL" id="GET20839.1"/>
    </source>
</evidence>
<evidence type="ECO:0000259" key="2">
    <source>
        <dbReference type="SMART" id="SM00642"/>
    </source>
</evidence>
<protein>
    <submittedName>
        <fullName evidence="3 4">Pullulanase</fullName>
    </submittedName>
</protein>
<gene>
    <name evidence="4" type="ORF">CLV93_102464</name>
    <name evidence="3" type="ORF">JCM18694_10850</name>
</gene>
<keyword evidence="6" id="KW-1185">Reference proteome</keyword>
<dbReference type="SUPFAM" id="SSF81296">
    <property type="entry name" value="E set domains"/>
    <property type="match status" value="1"/>
</dbReference>
<reference evidence="3 6" key="2">
    <citation type="submission" date="2019-10" db="EMBL/GenBank/DDBJ databases">
        <title>Prolixibacter strains distinguished by the presence of nitrate reductase genes were adept at nitrate-dependent anaerobic corrosion of metallic iron and carbon steel.</title>
        <authorList>
            <person name="Iino T."/>
            <person name="Shono N."/>
            <person name="Ito K."/>
            <person name="Nakamura R."/>
            <person name="Sueoka K."/>
            <person name="Harayama S."/>
            <person name="Ohkuma M."/>
        </authorList>
    </citation>
    <scope>NUCLEOTIDE SEQUENCE [LARGE SCALE GENOMIC DNA]</scope>
    <source>
        <strain evidence="3 6">MIC1-1</strain>
    </source>
</reference>
<evidence type="ECO:0000313" key="4">
    <source>
        <dbReference type="EMBL" id="PSK84673.1"/>
    </source>
</evidence>
<comment type="similarity">
    <text evidence="1">Belongs to the glycosyl hydrolase 13 family.</text>
</comment>
<dbReference type="EMBL" id="BLAU01000001">
    <property type="protein sequence ID" value="GET20839.1"/>
    <property type="molecule type" value="Genomic_DNA"/>
</dbReference>
<accession>A0A2P8CIA0</accession>
<dbReference type="InterPro" id="IPR011840">
    <property type="entry name" value="PulA_typeI"/>
</dbReference>
<dbReference type="GO" id="GO:0005975">
    <property type="term" value="P:carbohydrate metabolic process"/>
    <property type="evidence" value="ECO:0007669"/>
    <property type="project" value="InterPro"/>
</dbReference>
<dbReference type="OrthoDB" id="9805159at2"/>
<dbReference type="Gene3D" id="2.60.40.10">
    <property type="entry name" value="Immunoglobulins"/>
    <property type="match status" value="1"/>
</dbReference>
<dbReference type="Proteomes" id="UP000240621">
    <property type="component" value="Unassembled WGS sequence"/>
</dbReference>
<dbReference type="RefSeq" id="WP_106541253.1">
    <property type="nucleotide sequence ID" value="NZ_BLAU01000001.1"/>
</dbReference>
<comment type="caution">
    <text evidence="4">The sequence shown here is derived from an EMBL/GenBank/DDBJ whole genome shotgun (WGS) entry which is preliminary data.</text>
</comment>
<sequence length="648" mass="74259">MRNWKFNPVEFDKYPVYEGNDLGVFWSEDKTMVKVWAPSATRIFFRLYREGFGGDAEVEHYLEQRGNGIWLLELSGDWNGWYYTLQVRDNYGWLLEGPDIYARSTGINGRRGMIFNPAETNPEGWSADERVVPASPTDMVIYETHIRDFSMSPDSGIRHKGKYLGFTETGTKSPTGEKTGLNHLDELGVTHVHLLPVADFYTVDERKEAPQYNWGYDPLNYNTPEGWYSTDPNDGRVRVRELKQLVKALHEQEIGVILDVVYNHTGLINESYFNQTVPGYFYRQKEDGGFSDASGCGNELASERAMVRKYIVDSVMYWASEYHIDGFRFDLMGVLDIETMNIIRKSLDTINPNIFLYGEGWTAGKSPLEKKRRATKRHTLKLDRIASFSDDMRDGLKGSAFDQFSTGFISGHTLQEERLKFSMVGAVKHDQIAYDYVESSKGPWANEAAQCINYVSCHDNFTLFDKLQYSCPEASKAQIERMVRLALGIVLTSQGVPFLHAGSEMMRTKGGHHDSYRSPDLLNQIDWSRKHEFHNLFLFTQKCIELRRQHPAFRMSSAKMINEKMRFNGKYIPGIIQYELGDYANGDSWKSIQMLFNGNNYSVELEIPEANWLVIAEDGEINPNGMGRMTTGKVRIHPTSMMILVAED</sequence>
<dbReference type="CDD" id="cd11341">
    <property type="entry name" value="AmyAc_Pullulanase_LD-like"/>
    <property type="match status" value="1"/>
</dbReference>
<dbReference type="SMART" id="SM00642">
    <property type="entry name" value="Aamy"/>
    <property type="match status" value="1"/>
</dbReference>
<dbReference type="NCBIfam" id="TIGR02104">
    <property type="entry name" value="pulA_typeI"/>
    <property type="match status" value="1"/>
</dbReference>
<dbReference type="SUPFAM" id="SSF51445">
    <property type="entry name" value="(Trans)glycosidases"/>
    <property type="match status" value="1"/>
</dbReference>
<feature type="domain" description="Glycosyl hydrolase family 13 catalytic" evidence="2">
    <location>
        <begin position="143"/>
        <end position="547"/>
    </location>
</feature>